<dbReference type="InterPro" id="IPR033121">
    <property type="entry name" value="PEPTIDASE_A1"/>
</dbReference>
<dbReference type="AlphaFoldDB" id="S8BBC4"/>
<keyword evidence="4 6" id="KW-0378">Hydrolase</keyword>
<dbReference type="PRINTS" id="PR00792">
    <property type="entry name" value="PEPSIN"/>
</dbReference>
<dbReference type="InterPro" id="IPR034163">
    <property type="entry name" value="Aspergillopepsin-like_cat_dom"/>
</dbReference>
<feature type="domain" description="Peptidase A1" evidence="8">
    <location>
        <begin position="109"/>
        <end position="422"/>
    </location>
</feature>
<proteinExistence type="inferred from homology"/>
<reference evidence="9 10" key="1">
    <citation type="journal article" date="2013" name="PLoS Genet.">
        <title>Genomic mechanisms accounting for the adaptation to parasitism in nematode-trapping fungi.</title>
        <authorList>
            <person name="Meerupati T."/>
            <person name="Andersson K.M."/>
            <person name="Friman E."/>
            <person name="Kumar D."/>
            <person name="Tunlid A."/>
            <person name="Ahren D."/>
        </authorList>
    </citation>
    <scope>NUCLEOTIDE SEQUENCE [LARGE SCALE GENOMIC DNA]</scope>
    <source>
        <strain evidence="9 10">CBS 200.50</strain>
    </source>
</reference>
<dbReference type="SUPFAM" id="SSF50630">
    <property type="entry name" value="Acid proteases"/>
    <property type="match status" value="1"/>
</dbReference>
<dbReference type="HOGENOM" id="CLU_013253_0_1_1"/>
<evidence type="ECO:0000256" key="6">
    <source>
        <dbReference type="RuleBase" id="RU000454"/>
    </source>
</evidence>
<accession>S8BBC4</accession>
<comment type="similarity">
    <text evidence="1 6">Belongs to the peptidase A1 family.</text>
</comment>
<keyword evidence="10" id="KW-1185">Reference proteome</keyword>
<dbReference type="Proteomes" id="UP000015100">
    <property type="component" value="Unassembled WGS sequence"/>
</dbReference>
<comment type="caution">
    <text evidence="9">The sequence shown here is derived from an EMBL/GenBank/DDBJ whole genome shotgun (WGS) entry which is preliminary data.</text>
</comment>
<evidence type="ECO:0000256" key="2">
    <source>
        <dbReference type="ARBA" id="ARBA00022670"/>
    </source>
</evidence>
<dbReference type="InterPro" id="IPR001461">
    <property type="entry name" value="Aspartic_peptidase_A1"/>
</dbReference>
<evidence type="ECO:0000313" key="10">
    <source>
        <dbReference type="Proteomes" id="UP000015100"/>
    </source>
</evidence>
<keyword evidence="7" id="KW-0732">Signal</keyword>
<evidence type="ECO:0000256" key="7">
    <source>
        <dbReference type="SAM" id="SignalP"/>
    </source>
</evidence>
<dbReference type="GO" id="GO:0004190">
    <property type="term" value="F:aspartic-type endopeptidase activity"/>
    <property type="evidence" value="ECO:0007669"/>
    <property type="project" value="UniProtKB-KW"/>
</dbReference>
<sequence length="426" mass="45656">MRYSFKLTLILVLSAVCVTGVPVELESGTTVNVNGNFSIPVTHNASAANHNGPQAFHNAIKKWGIAKNLPSGDYLKGGLVLDNVVSKRLFNLVQDTSVTATPGSRDVQYTIPVNIGIPAQALKINVDTGSADFWVFSSSQPTSQTTSHTTFNPKKSLVYSNLTGYSWSIQYADGSGASGEVGVDTVEVGKATVLRQAVELAKTVSSGFISGGNDGIMGLAFGKLNSVSPRQVRTFFENVMYSLSNKLFTAYLRHSAQGSYDFGYIDSKKYNGTIKYTPLANANGFWEFTSNYYKVGETNYTHPEASTAVADTGTSLLLVSSDAAKNYYATVPGAQANSQVGGYILPCTSRSLPTFSFNVGPNIASIGGQNIIYGTTLGKLNGVSYCFGAIQPISGNQFIFGDIFFKQNFAVFDYGNARFGFAPHDY</sequence>
<evidence type="ECO:0000256" key="5">
    <source>
        <dbReference type="PIRSR" id="PIRSR601461-1"/>
    </source>
</evidence>
<dbReference type="PANTHER" id="PTHR47966:SF1">
    <property type="entry name" value="ASPARTYL PROTEINASE"/>
    <property type="match status" value="1"/>
</dbReference>
<keyword evidence="2 6" id="KW-0645">Protease</keyword>
<protein>
    <recommendedName>
        <fullName evidence="8">Peptidase A1 domain-containing protein</fullName>
    </recommendedName>
</protein>
<gene>
    <name evidence="9" type="ORF">H072_10015</name>
</gene>
<dbReference type="FunFam" id="2.40.70.10:FF:000026">
    <property type="entry name" value="Endothiapepsin"/>
    <property type="match status" value="1"/>
</dbReference>
<feature type="active site" evidence="5">
    <location>
        <position position="127"/>
    </location>
</feature>
<dbReference type="PROSITE" id="PS51767">
    <property type="entry name" value="PEPTIDASE_A1"/>
    <property type="match status" value="1"/>
</dbReference>
<feature type="signal peptide" evidence="7">
    <location>
        <begin position="1"/>
        <end position="20"/>
    </location>
</feature>
<evidence type="ECO:0000256" key="1">
    <source>
        <dbReference type="ARBA" id="ARBA00007447"/>
    </source>
</evidence>
<dbReference type="PANTHER" id="PTHR47966">
    <property type="entry name" value="BETA-SITE APP-CLEAVING ENZYME, ISOFORM A-RELATED"/>
    <property type="match status" value="1"/>
</dbReference>
<feature type="active site" evidence="5">
    <location>
        <position position="311"/>
    </location>
</feature>
<evidence type="ECO:0000256" key="4">
    <source>
        <dbReference type="ARBA" id="ARBA00022801"/>
    </source>
</evidence>
<feature type="chain" id="PRO_5004548414" description="Peptidase A1 domain-containing protein" evidence="7">
    <location>
        <begin position="21"/>
        <end position="426"/>
    </location>
</feature>
<dbReference type="eggNOG" id="KOG1339">
    <property type="taxonomic scope" value="Eukaryota"/>
</dbReference>
<dbReference type="Pfam" id="PF00026">
    <property type="entry name" value="Asp"/>
    <property type="match status" value="1"/>
</dbReference>
<dbReference type="OMA" id="TKATFDW"/>
<dbReference type="CDD" id="cd06097">
    <property type="entry name" value="Aspergillopepsin_like"/>
    <property type="match status" value="1"/>
</dbReference>
<name>S8BBC4_DACHA</name>
<keyword evidence="3 6" id="KW-0064">Aspartyl protease</keyword>
<evidence type="ECO:0000313" key="9">
    <source>
        <dbReference type="EMBL" id="EPS36448.1"/>
    </source>
</evidence>
<dbReference type="InterPro" id="IPR021109">
    <property type="entry name" value="Peptidase_aspartic_dom_sf"/>
</dbReference>
<dbReference type="EMBL" id="AQGS01000906">
    <property type="protein sequence ID" value="EPS36448.1"/>
    <property type="molecule type" value="Genomic_DNA"/>
</dbReference>
<dbReference type="GO" id="GO:0006508">
    <property type="term" value="P:proteolysis"/>
    <property type="evidence" value="ECO:0007669"/>
    <property type="project" value="UniProtKB-KW"/>
</dbReference>
<dbReference type="InterPro" id="IPR001969">
    <property type="entry name" value="Aspartic_peptidase_AS"/>
</dbReference>
<organism evidence="9 10">
    <name type="scientific">Dactylellina haptotyla (strain CBS 200.50)</name>
    <name type="common">Nematode-trapping fungus</name>
    <name type="synonym">Monacrosporium haptotylum</name>
    <dbReference type="NCBI Taxonomy" id="1284197"/>
    <lineage>
        <taxon>Eukaryota</taxon>
        <taxon>Fungi</taxon>
        <taxon>Dikarya</taxon>
        <taxon>Ascomycota</taxon>
        <taxon>Pezizomycotina</taxon>
        <taxon>Orbiliomycetes</taxon>
        <taxon>Orbiliales</taxon>
        <taxon>Orbiliaceae</taxon>
        <taxon>Dactylellina</taxon>
    </lineage>
</organism>
<evidence type="ECO:0000259" key="8">
    <source>
        <dbReference type="PROSITE" id="PS51767"/>
    </source>
</evidence>
<dbReference type="OrthoDB" id="2747330at2759"/>
<dbReference type="STRING" id="1284197.S8BBC4"/>
<dbReference type="Gene3D" id="2.40.70.10">
    <property type="entry name" value="Acid Proteases"/>
    <property type="match status" value="2"/>
</dbReference>
<reference evidence="10" key="2">
    <citation type="submission" date="2013-04" db="EMBL/GenBank/DDBJ databases">
        <title>Genomic mechanisms accounting for the adaptation to parasitism in nematode-trapping fungi.</title>
        <authorList>
            <person name="Ahren D.G."/>
        </authorList>
    </citation>
    <scope>NUCLEOTIDE SEQUENCE [LARGE SCALE GENOMIC DNA]</scope>
    <source>
        <strain evidence="10">CBS 200.50</strain>
    </source>
</reference>
<evidence type="ECO:0000256" key="3">
    <source>
        <dbReference type="ARBA" id="ARBA00022750"/>
    </source>
</evidence>
<dbReference type="PROSITE" id="PS00141">
    <property type="entry name" value="ASP_PROTEASE"/>
    <property type="match status" value="1"/>
</dbReference>